<name>J4GK03_9APHY</name>
<dbReference type="GeneID" id="24094271"/>
<dbReference type="GO" id="GO:0005762">
    <property type="term" value="C:mitochondrial large ribosomal subunit"/>
    <property type="evidence" value="ECO:0007669"/>
    <property type="project" value="InterPro"/>
</dbReference>
<dbReference type="CDD" id="cd00593">
    <property type="entry name" value="RIBOc"/>
    <property type="match status" value="1"/>
</dbReference>
<dbReference type="EMBL" id="HE796930">
    <property type="protein sequence ID" value="CCL99360.1"/>
    <property type="molecule type" value="Genomic_DNA"/>
</dbReference>
<feature type="region of interest" description="Disordered" evidence="1">
    <location>
        <begin position="36"/>
        <end position="65"/>
    </location>
</feature>
<keyword evidence="4" id="KW-1185">Reference proteome</keyword>
<dbReference type="AlphaFoldDB" id="J4GK03"/>
<dbReference type="GO" id="GO:0032543">
    <property type="term" value="P:mitochondrial translation"/>
    <property type="evidence" value="ECO:0007669"/>
    <property type="project" value="InterPro"/>
</dbReference>
<dbReference type="RefSeq" id="XP_012178643.1">
    <property type="nucleotide sequence ID" value="XM_012323253.1"/>
</dbReference>
<gene>
    <name evidence="3" type="ORF">FIBRA_01378</name>
</gene>
<organism evidence="3 4">
    <name type="scientific">Fibroporia radiculosa</name>
    <dbReference type="NCBI Taxonomy" id="599839"/>
    <lineage>
        <taxon>Eukaryota</taxon>
        <taxon>Fungi</taxon>
        <taxon>Dikarya</taxon>
        <taxon>Basidiomycota</taxon>
        <taxon>Agaricomycotina</taxon>
        <taxon>Agaricomycetes</taxon>
        <taxon>Polyporales</taxon>
        <taxon>Fibroporiaceae</taxon>
        <taxon>Fibroporia</taxon>
    </lineage>
</organism>
<dbReference type="STRING" id="599839.J4GK03"/>
<sequence length="277" mass="30137">MSRGLSRVLSPRQLARLQWHSATAGQRLQLRFASNMQQSPRPSGHAHPPPPATPRQNDPSGSASDFTGLQAHLDTVFSPLKFPPELAARILTHASHPDALQRHNARLSFIGRRVLQSYLMLFLHSSPELDPSQDYTLITERALNTYILGEYVAPRWSLGKVLRWVPVNIGPLKAGMVEKEGVASVVERLSPSAGHSIGLYKVQGGAVEALVGGVFHQFGGNVAHRLFHTRVLPHILLPGSPDGLRDAFHPHAMQICESMGGLNGDLLGTFKTGSESS</sequence>
<protein>
    <recommendedName>
        <fullName evidence="2">RNase III domain-containing protein</fullName>
    </recommendedName>
</protein>
<dbReference type="GO" id="GO:0004525">
    <property type="term" value="F:ribonuclease III activity"/>
    <property type="evidence" value="ECO:0007669"/>
    <property type="project" value="InterPro"/>
</dbReference>
<evidence type="ECO:0000259" key="2">
    <source>
        <dbReference type="Pfam" id="PF14622"/>
    </source>
</evidence>
<dbReference type="Proteomes" id="UP000006352">
    <property type="component" value="Unassembled WGS sequence"/>
</dbReference>
<dbReference type="InterPro" id="IPR000999">
    <property type="entry name" value="RNase_III_dom"/>
</dbReference>
<feature type="compositionally biased region" description="Polar residues" evidence="1">
    <location>
        <begin position="56"/>
        <end position="65"/>
    </location>
</feature>
<feature type="domain" description="RNase III" evidence="2">
    <location>
        <begin position="84"/>
        <end position="234"/>
    </location>
</feature>
<proteinExistence type="predicted"/>
<dbReference type="SUPFAM" id="SSF69065">
    <property type="entry name" value="RNase III domain-like"/>
    <property type="match status" value="1"/>
</dbReference>
<dbReference type="InParanoid" id="J4GK03"/>
<dbReference type="Gene3D" id="1.10.1520.10">
    <property type="entry name" value="Ribonuclease III domain"/>
    <property type="match status" value="1"/>
</dbReference>
<dbReference type="GO" id="GO:0006396">
    <property type="term" value="P:RNA processing"/>
    <property type="evidence" value="ECO:0007669"/>
    <property type="project" value="InterPro"/>
</dbReference>
<dbReference type="HOGENOM" id="CLU_073894_1_0_1"/>
<evidence type="ECO:0000256" key="1">
    <source>
        <dbReference type="SAM" id="MobiDB-lite"/>
    </source>
</evidence>
<dbReference type="PANTHER" id="PTHR28160:SF1">
    <property type="entry name" value="LARGE RIBOSOMAL SUBUNIT PROTEIN ML57"/>
    <property type="match status" value="1"/>
</dbReference>
<dbReference type="GO" id="GO:0003735">
    <property type="term" value="F:structural constituent of ribosome"/>
    <property type="evidence" value="ECO:0007669"/>
    <property type="project" value="InterPro"/>
</dbReference>
<reference evidence="3 4" key="1">
    <citation type="journal article" date="2012" name="Appl. Environ. Microbiol.">
        <title>Short-read sequencing for genomic analysis of the brown rot fungus Fibroporia radiculosa.</title>
        <authorList>
            <person name="Tang J.D."/>
            <person name="Perkins A.D."/>
            <person name="Sonstegard T.S."/>
            <person name="Schroeder S.G."/>
            <person name="Burgess S.C."/>
            <person name="Diehl S.V."/>
        </authorList>
    </citation>
    <scope>NUCLEOTIDE SEQUENCE [LARGE SCALE GENOMIC DNA]</scope>
    <source>
        <strain evidence="3 4">TFFH 294</strain>
    </source>
</reference>
<dbReference type="OrthoDB" id="2281895at2759"/>
<dbReference type="Pfam" id="PF14622">
    <property type="entry name" value="Ribonucleas_3_3"/>
    <property type="match status" value="1"/>
</dbReference>
<dbReference type="PANTHER" id="PTHR28160">
    <property type="entry name" value="54S RIBOSOMAL PROTEIN L15, MITOCHONDRIAL"/>
    <property type="match status" value="1"/>
</dbReference>
<accession>J4GK03</accession>
<evidence type="ECO:0000313" key="3">
    <source>
        <dbReference type="EMBL" id="CCL99360.1"/>
    </source>
</evidence>
<evidence type="ECO:0000313" key="4">
    <source>
        <dbReference type="Proteomes" id="UP000006352"/>
    </source>
</evidence>
<dbReference type="InterPro" id="IPR036389">
    <property type="entry name" value="RNase_III_sf"/>
</dbReference>
<dbReference type="InterPro" id="IPR040030">
    <property type="entry name" value="Ribosomal_mL57"/>
</dbReference>